<organism evidence="6 7">
    <name type="scientific">Sporothrix bragantina</name>
    <dbReference type="NCBI Taxonomy" id="671064"/>
    <lineage>
        <taxon>Eukaryota</taxon>
        <taxon>Fungi</taxon>
        <taxon>Dikarya</taxon>
        <taxon>Ascomycota</taxon>
        <taxon>Pezizomycotina</taxon>
        <taxon>Sordariomycetes</taxon>
        <taxon>Sordariomycetidae</taxon>
        <taxon>Ophiostomatales</taxon>
        <taxon>Ophiostomataceae</taxon>
        <taxon>Sporothrix</taxon>
    </lineage>
</organism>
<feature type="compositionally biased region" description="Polar residues" evidence="4">
    <location>
        <begin position="157"/>
        <end position="175"/>
    </location>
</feature>
<evidence type="ECO:0000313" key="7">
    <source>
        <dbReference type="Proteomes" id="UP001642406"/>
    </source>
</evidence>
<keyword evidence="2" id="KW-0863">Zinc-finger</keyword>
<feature type="region of interest" description="Disordered" evidence="4">
    <location>
        <begin position="56"/>
        <end position="103"/>
    </location>
</feature>
<feature type="region of interest" description="Disordered" evidence="4">
    <location>
        <begin position="369"/>
        <end position="408"/>
    </location>
</feature>
<feature type="compositionally biased region" description="Polar residues" evidence="4">
    <location>
        <begin position="33"/>
        <end position="44"/>
    </location>
</feature>
<feature type="region of interest" description="Disordered" evidence="4">
    <location>
        <begin position="157"/>
        <end position="220"/>
    </location>
</feature>
<evidence type="ECO:0000256" key="4">
    <source>
        <dbReference type="SAM" id="MobiDB-lite"/>
    </source>
</evidence>
<feature type="region of interest" description="Disordered" evidence="4">
    <location>
        <begin position="1"/>
        <end position="44"/>
    </location>
</feature>
<dbReference type="SMART" id="SM00249">
    <property type="entry name" value="PHD"/>
    <property type="match status" value="1"/>
</dbReference>
<gene>
    <name evidence="6" type="ORF">SBRCBS47491_001888</name>
</gene>
<feature type="compositionally biased region" description="Low complexity" evidence="4">
    <location>
        <begin position="316"/>
        <end position="335"/>
    </location>
</feature>
<evidence type="ECO:0000256" key="2">
    <source>
        <dbReference type="ARBA" id="ARBA00022771"/>
    </source>
</evidence>
<feature type="compositionally biased region" description="Basic and acidic residues" evidence="4">
    <location>
        <begin position="373"/>
        <end position="390"/>
    </location>
</feature>
<evidence type="ECO:0000313" key="6">
    <source>
        <dbReference type="EMBL" id="CAK7213684.1"/>
    </source>
</evidence>
<accession>A0ABP0B2C4</accession>
<dbReference type="InterPro" id="IPR013083">
    <property type="entry name" value="Znf_RING/FYVE/PHD"/>
</dbReference>
<feature type="compositionally biased region" description="Acidic residues" evidence="4">
    <location>
        <begin position="470"/>
        <end position="485"/>
    </location>
</feature>
<feature type="region of interest" description="Disordered" evidence="4">
    <location>
        <begin position="466"/>
        <end position="490"/>
    </location>
</feature>
<reference evidence="6 7" key="1">
    <citation type="submission" date="2024-01" db="EMBL/GenBank/DDBJ databases">
        <authorList>
            <person name="Allen C."/>
            <person name="Tagirdzhanova G."/>
        </authorList>
    </citation>
    <scope>NUCLEOTIDE SEQUENCE [LARGE SCALE GENOMIC DNA]</scope>
</reference>
<dbReference type="Gene3D" id="3.30.40.10">
    <property type="entry name" value="Zinc/RING finger domain, C3HC4 (zinc finger)"/>
    <property type="match status" value="1"/>
</dbReference>
<sequence>MEDAMEQPGQTTNGEPTLREAAPPPQPQTKPQINTPHYSRYTNQFSSASSKVILDRLRAQTATPPMEVDIERNTESQTMTMPKPVKEDNDSDGESLPSTDTKTGPVCSVCARPARSVLNPLVQCARCNKQWHRLCHKPVISDYIAATAGTVAAVTTSSREASVSSRMTNGAQTASVDDMTDGVNGVTVTNGETGQTSISSSSSSSSSSTPSAADAASDIASSGNWTCPPCTSAASAAAAARLAHRARTHNRPADALYVPPPPAPKTHNLTGQTPQQRRQYLQGLPHRELAQWLAHALETHPDLAVYPPKVRPPPSTTTTTAMSTTTKLPPLPGSGLPRPGGPRLTAAQVVAAARNPTYRNGIINSIRKSHAASVEREREKEREKEKEKAAMEAAGVVPPRRGRPPKVLSGDAVVQTAPLGAARSVVVDSRHIPSFVLTPVDPEEEDPTGLMANWPKPGQGLYANVGPDWDMGDGDDGEDENEGGDDSLTGAVLVDRNDHTSFSSVVYNAVGQKVQENGLPVLRVR</sequence>
<dbReference type="EMBL" id="CAWUHC010000010">
    <property type="protein sequence ID" value="CAK7213684.1"/>
    <property type="molecule type" value="Genomic_DNA"/>
</dbReference>
<name>A0ABP0B2C4_9PEZI</name>
<keyword evidence="3" id="KW-0862">Zinc</keyword>
<dbReference type="SUPFAM" id="SSF57903">
    <property type="entry name" value="FYVE/PHD zinc finger"/>
    <property type="match status" value="1"/>
</dbReference>
<feature type="compositionally biased region" description="Polar residues" evidence="4">
    <location>
        <begin position="186"/>
        <end position="195"/>
    </location>
</feature>
<dbReference type="InterPro" id="IPR011011">
    <property type="entry name" value="Znf_FYVE_PHD"/>
</dbReference>
<protein>
    <recommendedName>
        <fullName evidence="5">Zinc finger PHD-type domain-containing protein</fullName>
    </recommendedName>
</protein>
<feature type="compositionally biased region" description="Polar residues" evidence="4">
    <location>
        <begin position="267"/>
        <end position="276"/>
    </location>
</feature>
<feature type="compositionally biased region" description="Low complexity" evidence="4">
    <location>
        <begin position="196"/>
        <end position="220"/>
    </location>
</feature>
<feature type="domain" description="Zinc finger PHD-type" evidence="5">
    <location>
        <begin position="106"/>
        <end position="231"/>
    </location>
</feature>
<evidence type="ECO:0000256" key="1">
    <source>
        <dbReference type="ARBA" id="ARBA00022723"/>
    </source>
</evidence>
<evidence type="ECO:0000256" key="3">
    <source>
        <dbReference type="ARBA" id="ARBA00022833"/>
    </source>
</evidence>
<comment type="caution">
    <text evidence="6">The sequence shown here is derived from an EMBL/GenBank/DDBJ whole genome shotgun (WGS) entry which is preliminary data.</text>
</comment>
<dbReference type="Proteomes" id="UP001642406">
    <property type="component" value="Unassembled WGS sequence"/>
</dbReference>
<evidence type="ECO:0000259" key="5">
    <source>
        <dbReference type="SMART" id="SM00249"/>
    </source>
</evidence>
<keyword evidence="1" id="KW-0479">Metal-binding</keyword>
<dbReference type="InterPro" id="IPR001965">
    <property type="entry name" value="Znf_PHD"/>
</dbReference>
<feature type="region of interest" description="Disordered" evidence="4">
    <location>
        <begin position="242"/>
        <end position="276"/>
    </location>
</feature>
<feature type="region of interest" description="Disordered" evidence="4">
    <location>
        <begin position="304"/>
        <end position="335"/>
    </location>
</feature>
<keyword evidence="7" id="KW-1185">Reference proteome</keyword>
<proteinExistence type="predicted"/>